<protein>
    <submittedName>
        <fullName evidence="1">Uncharacterized protein</fullName>
    </submittedName>
</protein>
<reference evidence="1 2" key="1">
    <citation type="submission" date="2017-01" db="EMBL/GenBank/DDBJ databases">
        <authorList>
            <person name="Mah S.A."/>
            <person name="Swanson W.J."/>
            <person name="Moy G.W."/>
            <person name="Vacquier V.D."/>
        </authorList>
    </citation>
    <scope>NUCLEOTIDE SEQUENCE [LARGE SCALE GENOMIC DNA]</scope>
    <source>
        <strain evidence="1 2">ASpG1</strain>
    </source>
</reference>
<proteinExistence type="predicted"/>
<gene>
    <name evidence="1" type="ORF">SAMN05920897_10687</name>
</gene>
<dbReference type="AlphaFoldDB" id="A0A1N6RF05"/>
<name>A0A1N6RF05_9SPIO</name>
<sequence length="72" mass="8122">MEESRYVCFACGRTFSGIQTCESFCHTWSLHDLLYAAVPKAQIDESDIKYTVRPYCPYCASFEVGPDGLKGE</sequence>
<organism evidence="1 2">
    <name type="scientific">Alkalispirochaeta americana</name>
    <dbReference type="NCBI Taxonomy" id="159291"/>
    <lineage>
        <taxon>Bacteria</taxon>
        <taxon>Pseudomonadati</taxon>
        <taxon>Spirochaetota</taxon>
        <taxon>Spirochaetia</taxon>
        <taxon>Spirochaetales</taxon>
        <taxon>Spirochaetaceae</taxon>
        <taxon>Alkalispirochaeta</taxon>
    </lineage>
</organism>
<dbReference type="Proteomes" id="UP000186400">
    <property type="component" value="Unassembled WGS sequence"/>
</dbReference>
<dbReference type="STRING" id="159291.SAMN05920897_10687"/>
<keyword evidence="2" id="KW-1185">Reference proteome</keyword>
<dbReference type="EMBL" id="FTMS01000006">
    <property type="protein sequence ID" value="SIQ27468.1"/>
    <property type="molecule type" value="Genomic_DNA"/>
</dbReference>
<evidence type="ECO:0000313" key="2">
    <source>
        <dbReference type="Proteomes" id="UP000186400"/>
    </source>
</evidence>
<accession>A0A1N6RF05</accession>
<evidence type="ECO:0000313" key="1">
    <source>
        <dbReference type="EMBL" id="SIQ27468.1"/>
    </source>
</evidence>